<dbReference type="GO" id="GO:2000008">
    <property type="term" value="P:regulation of protein localization to cell surface"/>
    <property type="evidence" value="ECO:0007669"/>
    <property type="project" value="TreeGrafter"/>
</dbReference>
<evidence type="ECO:0000256" key="3">
    <source>
        <dbReference type="SAM" id="SignalP"/>
    </source>
</evidence>
<dbReference type="PANTHER" id="PTHR31181">
    <property type="entry name" value="EGG CELL-SECRETED PROTEIN 1.4"/>
    <property type="match status" value="1"/>
</dbReference>
<evidence type="ECO:0000259" key="4">
    <source>
        <dbReference type="Pfam" id="PF05617"/>
    </source>
</evidence>
<comment type="caution">
    <text evidence="5">The sequence shown here is derived from an EMBL/GenBank/DDBJ whole genome shotgun (WGS) entry which is preliminary data.</text>
</comment>
<reference evidence="5 6" key="1">
    <citation type="submission" date="2017-11" db="EMBL/GenBank/DDBJ databases">
        <title>De-novo sequencing of pomegranate (Punica granatum L.) genome.</title>
        <authorList>
            <person name="Akparov Z."/>
            <person name="Amiraslanov A."/>
            <person name="Hajiyeva S."/>
            <person name="Abbasov M."/>
            <person name="Kaur K."/>
            <person name="Hamwieh A."/>
            <person name="Solovyev V."/>
            <person name="Salamov A."/>
            <person name="Braich B."/>
            <person name="Kosarev P."/>
            <person name="Mahmoud A."/>
            <person name="Hajiyev E."/>
            <person name="Babayeva S."/>
            <person name="Izzatullayeva V."/>
            <person name="Mammadov A."/>
            <person name="Mammadov A."/>
            <person name="Sharifova S."/>
            <person name="Ojaghi J."/>
            <person name="Eynullazada K."/>
            <person name="Bayramov B."/>
            <person name="Abdulazimova A."/>
            <person name="Shahmuradov I."/>
        </authorList>
    </citation>
    <scope>NUCLEOTIDE SEQUENCE [LARGE SCALE GENOMIC DNA]</scope>
    <source>
        <strain evidence="6">cv. AG2017</strain>
        <tissue evidence="5">Leaf</tissue>
    </source>
</reference>
<dbReference type="GO" id="GO:0005576">
    <property type="term" value="C:extracellular region"/>
    <property type="evidence" value="ECO:0007669"/>
    <property type="project" value="TreeGrafter"/>
</dbReference>
<dbReference type="EMBL" id="PGOL01006477">
    <property type="protein sequence ID" value="PKI33656.1"/>
    <property type="molecule type" value="Genomic_DNA"/>
</dbReference>
<feature type="chain" id="PRO_5014170827" description="Prolamin-like domain-containing protein" evidence="3">
    <location>
        <begin position="27"/>
        <end position="136"/>
    </location>
</feature>
<accession>A0A2I0HQV0</accession>
<dbReference type="PANTHER" id="PTHR31181:SF67">
    <property type="entry name" value="PROLAMIN-LIKE PROTEIN (DUF1278)"/>
    <property type="match status" value="1"/>
</dbReference>
<feature type="signal peptide" evidence="3">
    <location>
        <begin position="1"/>
        <end position="26"/>
    </location>
</feature>
<name>A0A2I0HQV0_PUNGR</name>
<dbReference type="GO" id="GO:0031982">
    <property type="term" value="C:vesicle"/>
    <property type="evidence" value="ECO:0007669"/>
    <property type="project" value="TreeGrafter"/>
</dbReference>
<organism evidence="5 6">
    <name type="scientific">Punica granatum</name>
    <name type="common">Pomegranate</name>
    <dbReference type="NCBI Taxonomy" id="22663"/>
    <lineage>
        <taxon>Eukaryota</taxon>
        <taxon>Viridiplantae</taxon>
        <taxon>Streptophyta</taxon>
        <taxon>Embryophyta</taxon>
        <taxon>Tracheophyta</taxon>
        <taxon>Spermatophyta</taxon>
        <taxon>Magnoliopsida</taxon>
        <taxon>eudicotyledons</taxon>
        <taxon>Gunneridae</taxon>
        <taxon>Pentapetalae</taxon>
        <taxon>rosids</taxon>
        <taxon>malvids</taxon>
        <taxon>Myrtales</taxon>
        <taxon>Lythraceae</taxon>
        <taxon>Punica</taxon>
    </lineage>
</organism>
<feature type="region of interest" description="Disordered" evidence="2">
    <location>
        <begin position="29"/>
        <end position="61"/>
    </location>
</feature>
<evidence type="ECO:0000256" key="1">
    <source>
        <dbReference type="ARBA" id="ARBA00022729"/>
    </source>
</evidence>
<sequence length="136" mass="14616">MKSRTIYFLLFITMFLMAILPSPGLAHLAPEPGEPDEDLTPPHPTSQQSATSPSPLVNLPGPPPLTGAGCWASLKGIKGCIWQILDFAYSGSVSQIGGDCCQAFVAIPEDCWTKMFPFQPSFGPLVRDNCKAIGKH</sequence>
<proteinExistence type="predicted"/>
<dbReference type="AlphaFoldDB" id="A0A2I0HQV0"/>
<evidence type="ECO:0000313" key="6">
    <source>
        <dbReference type="Proteomes" id="UP000233551"/>
    </source>
</evidence>
<feature type="domain" description="Prolamin-like" evidence="4">
    <location>
        <begin position="70"/>
        <end position="130"/>
    </location>
</feature>
<keyword evidence="1 3" id="KW-0732">Signal</keyword>
<dbReference type="Pfam" id="PF05617">
    <property type="entry name" value="Prolamin_like"/>
    <property type="match status" value="1"/>
</dbReference>
<keyword evidence="6" id="KW-1185">Reference proteome</keyword>
<dbReference type="GO" id="GO:0080155">
    <property type="term" value="P:regulation of double fertilization forming a zygote and endosperm"/>
    <property type="evidence" value="ECO:0007669"/>
    <property type="project" value="TreeGrafter"/>
</dbReference>
<protein>
    <recommendedName>
        <fullName evidence="4">Prolamin-like domain-containing protein</fullName>
    </recommendedName>
</protein>
<feature type="compositionally biased region" description="Low complexity" evidence="2">
    <location>
        <begin position="45"/>
        <end position="59"/>
    </location>
</feature>
<evidence type="ECO:0000256" key="2">
    <source>
        <dbReference type="SAM" id="MobiDB-lite"/>
    </source>
</evidence>
<dbReference type="GO" id="GO:0009567">
    <property type="term" value="P:double fertilization forming a zygote and endosperm"/>
    <property type="evidence" value="ECO:0007669"/>
    <property type="project" value="TreeGrafter"/>
</dbReference>
<dbReference type="Proteomes" id="UP000233551">
    <property type="component" value="Unassembled WGS sequence"/>
</dbReference>
<gene>
    <name evidence="5" type="ORF">CRG98_045950</name>
</gene>
<evidence type="ECO:0000313" key="5">
    <source>
        <dbReference type="EMBL" id="PKI33656.1"/>
    </source>
</evidence>
<dbReference type="InterPro" id="IPR008502">
    <property type="entry name" value="Prolamin-like"/>
</dbReference>